<dbReference type="InterPro" id="IPR036638">
    <property type="entry name" value="HLH_DNA-bd_sf"/>
</dbReference>
<reference evidence="7" key="1">
    <citation type="submission" date="2022-04" db="EMBL/GenBank/DDBJ databases">
        <title>Carnegiea gigantea Genome sequencing and assembly v2.</title>
        <authorList>
            <person name="Copetti D."/>
            <person name="Sanderson M.J."/>
            <person name="Burquez A."/>
            <person name="Wojciechowski M.F."/>
        </authorList>
    </citation>
    <scope>NUCLEOTIDE SEQUENCE</scope>
    <source>
        <strain evidence="7">SGP5-SGP5p</strain>
        <tissue evidence="7">Aerial part</tissue>
    </source>
</reference>
<dbReference type="SUPFAM" id="SSF47459">
    <property type="entry name" value="HLH, helix-loop-helix DNA-binding domain"/>
    <property type="match status" value="1"/>
</dbReference>
<dbReference type="EMBL" id="JAKOGI010000350">
    <property type="protein sequence ID" value="KAJ8436326.1"/>
    <property type="molecule type" value="Genomic_DNA"/>
</dbReference>
<dbReference type="InterPro" id="IPR045239">
    <property type="entry name" value="bHLH95_bHLH"/>
</dbReference>
<dbReference type="GO" id="GO:0005634">
    <property type="term" value="C:nucleus"/>
    <property type="evidence" value="ECO:0007669"/>
    <property type="project" value="UniProtKB-SubCell"/>
</dbReference>
<organism evidence="7 8">
    <name type="scientific">Carnegiea gigantea</name>
    <dbReference type="NCBI Taxonomy" id="171969"/>
    <lineage>
        <taxon>Eukaryota</taxon>
        <taxon>Viridiplantae</taxon>
        <taxon>Streptophyta</taxon>
        <taxon>Embryophyta</taxon>
        <taxon>Tracheophyta</taxon>
        <taxon>Spermatophyta</taxon>
        <taxon>Magnoliopsida</taxon>
        <taxon>eudicotyledons</taxon>
        <taxon>Gunneridae</taxon>
        <taxon>Pentapetalae</taxon>
        <taxon>Caryophyllales</taxon>
        <taxon>Cactineae</taxon>
        <taxon>Cactaceae</taxon>
        <taxon>Cactoideae</taxon>
        <taxon>Echinocereeae</taxon>
        <taxon>Carnegiea</taxon>
    </lineage>
</organism>
<dbReference type="Proteomes" id="UP001153076">
    <property type="component" value="Unassembled WGS sequence"/>
</dbReference>
<dbReference type="AlphaFoldDB" id="A0A9Q1K4L2"/>
<dbReference type="Gene3D" id="4.10.280.10">
    <property type="entry name" value="Helix-loop-helix DNA-binding domain"/>
    <property type="match status" value="1"/>
</dbReference>
<evidence type="ECO:0000256" key="1">
    <source>
        <dbReference type="ARBA" id="ARBA00004123"/>
    </source>
</evidence>
<evidence type="ECO:0000256" key="3">
    <source>
        <dbReference type="ARBA" id="ARBA00023125"/>
    </source>
</evidence>
<evidence type="ECO:0000313" key="7">
    <source>
        <dbReference type="EMBL" id="KAJ8436326.1"/>
    </source>
</evidence>
<evidence type="ECO:0000256" key="2">
    <source>
        <dbReference type="ARBA" id="ARBA00023015"/>
    </source>
</evidence>
<dbReference type="GO" id="GO:0003700">
    <property type="term" value="F:DNA-binding transcription factor activity"/>
    <property type="evidence" value="ECO:0007669"/>
    <property type="project" value="InterPro"/>
</dbReference>
<gene>
    <name evidence="7" type="ORF">Cgig2_005250</name>
</gene>
<dbReference type="OrthoDB" id="1921534at2759"/>
<evidence type="ECO:0000256" key="4">
    <source>
        <dbReference type="ARBA" id="ARBA00023163"/>
    </source>
</evidence>
<dbReference type="GO" id="GO:0046983">
    <property type="term" value="F:protein dimerization activity"/>
    <property type="evidence" value="ECO:0007669"/>
    <property type="project" value="InterPro"/>
</dbReference>
<dbReference type="PANTHER" id="PTHR45914:SF24">
    <property type="entry name" value="BHLH DOMAIN-CONTAINING PROTEIN"/>
    <property type="match status" value="1"/>
</dbReference>
<dbReference type="PROSITE" id="PS50888">
    <property type="entry name" value="BHLH"/>
    <property type="match status" value="1"/>
</dbReference>
<keyword evidence="5" id="KW-0539">Nucleus</keyword>
<dbReference type="InterPro" id="IPR011598">
    <property type="entry name" value="bHLH_dom"/>
</dbReference>
<dbReference type="CDD" id="cd11393">
    <property type="entry name" value="bHLH_AtbHLH_like"/>
    <property type="match status" value="1"/>
</dbReference>
<dbReference type="GO" id="GO:0003677">
    <property type="term" value="F:DNA binding"/>
    <property type="evidence" value="ECO:0007669"/>
    <property type="project" value="UniProtKB-KW"/>
</dbReference>
<accession>A0A9Q1K4L2</accession>
<sequence length="303" mass="34507">MALDWENLFNFSTQIYPFEHQHQLQQYQENDELVLSLETELLCFDSIPPTLLDFSDPLLNPPPVHLDHHPHHDHQNLDNHGLMAFNSSDNYLDFPPPLLLPPEENLPFAEDYCTQLFPCSKKQKLLLPCFDAFVPGFNSIIPDHGLNLSKENQLKVVENNPNCQFHNSNVNGDGSNDGSFSSYKPKAVSAQSRAARERRRKITEKTQELGKLVPGGSKMNTAEMLQAAFKYVKFLQAQLGILQSMKTLTEKSDKKVNLDSLPLLASSLVQEKLYTKEKCLVPLDFLPIFEEHCNFDINFPKPN</sequence>
<dbReference type="InterPro" id="IPR045843">
    <property type="entry name" value="IND-like"/>
</dbReference>
<protein>
    <recommendedName>
        <fullName evidence="6">BHLH domain-containing protein</fullName>
    </recommendedName>
</protein>
<evidence type="ECO:0000256" key="5">
    <source>
        <dbReference type="ARBA" id="ARBA00023242"/>
    </source>
</evidence>
<keyword evidence="3" id="KW-0238">DNA-binding</keyword>
<comment type="caution">
    <text evidence="7">The sequence shown here is derived from an EMBL/GenBank/DDBJ whole genome shotgun (WGS) entry which is preliminary data.</text>
</comment>
<comment type="subcellular location">
    <subcellularLocation>
        <location evidence="1">Nucleus</location>
    </subcellularLocation>
</comment>
<dbReference type="SMART" id="SM00353">
    <property type="entry name" value="HLH"/>
    <property type="match status" value="1"/>
</dbReference>
<dbReference type="Pfam" id="PF00010">
    <property type="entry name" value="HLH"/>
    <property type="match status" value="1"/>
</dbReference>
<dbReference type="PANTHER" id="PTHR45914">
    <property type="entry name" value="TRANSCRIPTION FACTOR HEC3-RELATED"/>
    <property type="match status" value="1"/>
</dbReference>
<feature type="domain" description="BHLH" evidence="6">
    <location>
        <begin position="186"/>
        <end position="235"/>
    </location>
</feature>
<evidence type="ECO:0000313" key="8">
    <source>
        <dbReference type="Proteomes" id="UP001153076"/>
    </source>
</evidence>
<keyword evidence="8" id="KW-1185">Reference proteome</keyword>
<keyword evidence="2" id="KW-0805">Transcription regulation</keyword>
<proteinExistence type="predicted"/>
<keyword evidence="4" id="KW-0804">Transcription</keyword>
<evidence type="ECO:0000259" key="6">
    <source>
        <dbReference type="PROSITE" id="PS50888"/>
    </source>
</evidence>
<name>A0A9Q1K4L2_9CARY</name>